<dbReference type="InterPro" id="IPR039425">
    <property type="entry name" value="RNA_pol_sigma-70-like"/>
</dbReference>
<proteinExistence type="inferred from homology"/>
<dbReference type="Gene3D" id="1.10.10.10">
    <property type="entry name" value="Winged helix-like DNA-binding domain superfamily/Winged helix DNA-binding domain"/>
    <property type="match status" value="1"/>
</dbReference>
<evidence type="ECO:0000256" key="2">
    <source>
        <dbReference type="ARBA" id="ARBA00023015"/>
    </source>
</evidence>
<keyword evidence="4" id="KW-0238">DNA-binding</keyword>
<dbReference type="Proteomes" id="UP000604117">
    <property type="component" value="Unassembled WGS sequence"/>
</dbReference>
<keyword evidence="2" id="KW-0805">Transcription regulation</keyword>
<feature type="domain" description="RNA polymerase sigma factor 70 region 4 type 2" evidence="7">
    <location>
        <begin position="113"/>
        <end position="163"/>
    </location>
</feature>
<accession>A0ABQ4D4P3</accession>
<evidence type="ECO:0000256" key="1">
    <source>
        <dbReference type="ARBA" id="ARBA00010641"/>
    </source>
</evidence>
<protein>
    <recommendedName>
        <fullName evidence="10">RNA polymerase sigma-70 factor (Sigma-E family)</fullName>
    </recommendedName>
</protein>
<dbReference type="Pfam" id="PF08281">
    <property type="entry name" value="Sigma70_r4_2"/>
    <property type="match status" value="1"/>
</dbReference>
<keyword evidence="9" id="KW-1185">Reference proteome</keyword>
<dbReference type="PANTHER" id="PTHR43133:SF50">
    <property type="entry name" value="ECF RNA POLYMERASE SIGMA FACTOR SIGM"/>
    <property type="match status" value="1"/>
</dbReference>
<dbReference type="Pfam" id="PF04542">
    <property type="entry name" value="Sigma70_r2"/>
    <property type="match status" value="1"/>
</dbReference>
<evidence type="ECO:0000313" key="8">
    <source>
        <dbReference type="EMBL" id="GIF78510.1"/>
    </source>
</evidence>
<dbReference type="CDD" id="cd06171">
    <property type="entry name" value="Sigma70_r4"/>
    <property type="match status" value="1"/>
</dbReference>
<dbReference type="InterPro" id="IPR014284">
    <property type="entry name" value="RNA_pol_sigma-70_dom"/>
</dbReference>
<organism evidence="8 9">
    <name type="scientific">Asanoa siamensis</name>
    <dbReference type="NCBI Taxonomy" id="926357"/>
    <lineage>
        <taxon>Bacteria</taxon>
        <taxon>Bacillati</taxon>
        <taxon>Actinomycetota</taxon>
        <taxon>Actinomycetes</taxon>
        <taxon>Micromonosporales</taxon>
        <taxon>Micromonosporaceae</taxon>
        <taxon>Asanoa</taxon>
    </lineage>
</organism>
<keyword evidence="5" id="KW-0804">Transcription</keyword>
<dbReference type="InterPro" id="IPR007627">
    <property type="entry name" value="RNA_pol_sigma70_r2"/>
</dbReference>
<gene>
    <name evidence="8" type="ORF">Asi02nite_80280</name>
</gene>
<sequence length="190" mass="21565">MRDDGVPREPANADVMAVEFEEFVRARSASLWHAAYLLTGDRHQAEDLLQAALERAAVRWERLDRPESYVRKVLYSQAVSWWRRQQRRVSEVLVDTPPEPGGEAREPEARIVVAQALHRLAPRQRAVLVLRYYEDCTEVETARLLNVSVGTVKSQTRHALRRLRLLAPELAGLLNDLDEAPAAGQKVVTP</sequence>
<evidence type="ECO:0008006" key="10">
    <source>
        <dbReference type="Google" id="ProtNLM"/>
    </source>
</evidence>
<comment type="similarity">
    <text evidence="1">Belongs to the sigma-70 factor family. ECF subfamily.</text>
</comment>
<dbReference type="InterPro" id="IPR013249">
    <property type="entry name" value="RNA_pol_sigma70_r4_t2"/>
</dbReference>
<dbReference type="Gene3D" id="1.10.1740.10">
    <property type="match status" value="1"/>
</dbReference>
<name>A0ABQ4D4P3_9ACTN</name>
<dbReference type="InterPro" id="IPR014325">
    <property type="entry name" value="RNA_pol_sigma-E_actinobac"/>
</dbReference>
<evidence type="ECO:0000256" key="4">
    <source>
        <dbReference type="ARBA" id="ARBA00023125"/>
    </source>
</evidence>
<evidence type="ECO:0000313" key="9">
    <source>
        <dbReference type="Proteomes" id="UP000604117"/>
    </source>
</evidence>
<dbReference type="InterPro" id="IPR013325">
    <property type="entry name" value="RNA_pol_sigma_r2"/>
</dbReference>
<dbReference type="InterPro" id="IPR036388">
    <property type="entry name" value="WH-like_DNA-bd_sf"/>
</dbReference>
<reference evidence="8 9" key="1">
    <citation type="submission" date="2021-01" db="EMBL/GenBank/DDBJ databases">
        <title>Whole genome shotgun sequence of Asanoa siamensis NBRC 107932.</title>
        <authorList>
            <person name="Komaki H."/>
            <person name="Tamura T."/>
        </authorList>
    </citation>
    <scope>NUCLEOTIDE SEQUENCE [LARGE SCALE GENOMIC DNA]</scope>
    <source>
        <strain evidence="8 9">NBRC 107932</strain>
    </source>
</reference>
<comment type="caution">
    <text evidence="8">The sequence shown here is derived from an EMBL/GenBank/DDBJ whole genome shotgun (WGS) entry which is preliminary data.</text>
</comment>
<dbReference type="SUPFAM" id="SSF88659">
    <property type="entry name" value="Sigma3 and sigma4 domains of RNA polymerase sigma factors"/>
    <property type="match status" value="1"/>
</dbReference>
<dbReference type="InterPro" id="IPR013324">
    <property type="entry name" value="RNA_pol_sigma_r3/r4-like"/>
</dbReference>
<dbReference type="SUPFAM" id="SSF88946">
    <property type="entry name" value="Sigma2 domain of RNA polymerase sigma factors"/>
    <property type="match status" value="1"/>
</dbReference>
<evidence type="ECO:0000256" key="3">
    <source>
        <dbReference type="ARBA" id="ARBA00023082"/>
    </source>
</evidence>
<evidence type="ECO:0000259" key="7">
    <source>
        <dbReference type="Pfam" id="PF08281"/>
    </source>
</evidence>
<evidence type="ECO:0000256" key="5">
    <source>
        <dbReference type="ARBA" id="ARBA00023163"/>
    </source>
</evidence>
<dbReference type="RefSeq" id="WP_239127694.1">
    <property type="nucleotide sequence ID" value="NZ_BONE01000152.1"/>
</dbReference>
<dbReference type="EMBL" id="BONE01000152">
    <property type="protein sequence ID" value="GIF78510.1"/>
    <property type="molecule type" value="Genomic_DNA"/>
</dbReference>
<dbReference type="NCBIfam" id="TIGR02983">
    <property type="entry name" value="SigE-fam_strep"/>
    <property type="match status" value="1"/>
</dbReference>
<keyword evidence="3" id="KW-0731">Sigma factor</keyword>
<dbReference type="NCBIfam" id="TIGR02937">
    <property type="entry name" value="sigma70-ECF"/>
    <property type="match status" value="1"/>
</dbReference>
<evidence type="ECO:0000259" key="6">
    <source>
        <dbReference type="Pfam" id="PF04542"/>
    </source>
</evidence>
<feature type="domain" description="RNA polymerase sigma-70 region 2" evidence="6">
    <location>
        <begin position="25"/>
        <end position="88"/>
    </location>
</feature>
<dbReference type="PANTHER" id="PTHR43133">
    <property type="entry name" value="RNA POLYMERASE ECF-TYPE SIGMA FACTO"/>
    <property type="match status" value="1"/>
</dbReference>